<evidence type="ECO:0000256" key="3">
    <source>
        <dbReference type="ARBA" id="ARBA00011890"/>
    </source>
</evidence>
<reference evidence="12 13" key="1">
    <citation type="submission" date="2016-10" db="EMBL/GenBank/DDBJ databases">
        <authorList>
            <person name="de Groot N.N."/>
        </authorList>
    </citation>
    <scope>NUCLEOTIDE SEQUENCE [LARGE SCALE GENOMIC DNA]</scope>
    <source>
        <strain evidence="12 13">CGMCC 1.7666</strain>
    </source>
</reference>
<dbReference type="PANTHER" id="PTHR11579">
    <property type="entry name" value="PROTEIN-L-ISOASPARTATE O-METHYLTRANSFERASE"/>
    <property type="match status" value="1"/>
</dbReference>
<dbReference type="InterPro" id="IPR029063">
    <property type="entry name" value="SAM-dependent_MTases_sf"/>
</dbReference>
<gene>
    <name evidence="12" type="ORF">SAMN02927923_03047</name>
</gene>
<evidence type="ECO:0000256" key="4">
    <source>
        <dbReference type="ARBA" id="ARBA00013346"/>
    </source>
</evidence>
<keyword evidence="7 12" id="KW-0808">Transferase</keyword>
<keyword evidence="13" id="KW-1185">Reference proteome</keyword>
<dbReference type="PANTHER" id="PTHR11579:SF0">
    <property type="entry name" value="PROTEIN-L-ISOASPARTATE(D-ASPARTATE) O-METHYLTRANSFERASE"/>
    <property type="match status" value="1"/>
</dbReference>
<dbReference type="STRING" id="549386.SAMN02927923_03047"/>
<dbReference type="Pfam" id="PF01135">
    <property type="entry name" value="PCMT"/>
    <property type="match status" value="1"/>
</dbReference>
<dbReference type="GO" id="GO:0004719">
    <property type="term" value="F:protein-L-isoaspartate (D-aspartate) O-methyltransferase activity"/>
    <property type="evidence" value="ECO:0007669"/>
    <property type="project" value="UniProtKB-EC"/>
</dbReference>
<evidence type="ECO:0000256" key="11">
    <source>
        <dbReference type="ARBA" id="ARBA00031350"/>
    </source>
</evidence>
<keyword evidence="5" id="KW-0963">Cytoplasm</keyword>
<dbReference type="EMBL" id="FMVJ01000008">
    <property type="protein sequence ID" value="SCY95116.1"/>
    <property type="molecule type" value="Genomic_DNA"/>
</dbReference>
<dbReference type="SUPFAM" id="SSF53335">
    <property type="entry name" value="S-adenosyl-L-methionine-dependent methyltransferases"/>
    <property type="match status" value="1"/>
</dbReference>
<dbReference type="Gene3D" id="3.40.50.150">
    <property type="entry name" value="Vaccinia Virus protein VP39"/>
    <property type="match status" value="1"/>
</dbReference>
<evidence type="ECO:0000256" key="6">
    <source>
        <dbReference type="ARBA" id="ARBA00022603"/>
    </source>
</evidence>
<dbReference type="AlphaFoldDB" id="A0A1G5K3J0"/>
<name>A0A1G5K3J0_9HYPH</name>
<dbReference type="InterPro" id="IPR000682">
    <property type="entry name" value="PCMT"/>
</dbReference>
<organism evidence="12 13">
    <name type="scientific">Microvirga guangxiensis</name>
    <dbReference type="NCBI Taxonomy" id="549386"/>
    <lineage>
        <taxon>Bacteria</taxon>
        <taxon>Pseudomonadati</taxon>
        <taxon>Pseudomonadota</taxon>
        <taxon>Alphaproteobacteria</taxon>
        <taxon>Hyphomicrobiales</taxon>
        <taxon>Methylobacteriaceae</taxon>
        <taxon>Microvirga</taxon>
    </lineage>
</organism>
<dbReference type="CDD" id="cd02440">
    <property type="entry name" value="AdoMet_MTases"/>
    <property type="match status" value="1"/>
</dbReference>
<keyword evidence="8" id="KW-0949">S-adenosyl-L-methionine</keyword>
<evidence type="ECO:0000256" key="10">
    <source>
        <dbReference type="ARBA" id="ARBA00031323"/>
    </source>
</evidence>
<evidence type="ECO:0000256" key="5">
    <source>
        <dbReference type="ARBA" id="ARBA00022490"/>
    </source>
</evidence>
<evidence type="ECO:0000313" key="13">
    <source>
        <dbReference type="Proteomes" id="UP000199569"/>
    </source>
</evidence>
<keyword evidence="6 12" id="KW-0489">Methyltransferase</keyword>
<evidence type="ECO:0000256" key="8">
    <source>
        <dbReference type="ARBA" id="ARBA00022691"/>
    </source>
</evidence>
<sequence length="279" mass="30280">MQGMSNTASETYRSEYAEQIARLTDLRDRRIEQAFATVPRENFLPPPPWTAISVGIATRTSDVAGIYDNVLVAIDRKRGINNGEPALHAAWLDEVCPQAGETVIHVGAGLGYYTAILASLVEPHGCVEAYEYEADLAAQASQNLRAYSHVKVHGESAFGRPLPKADVIYVNAGVMAPDVEWLKALKPGGRLIFPWQPHEGWGPAIMVRRLEGGFSATPLMTVGFISCSGTEDEHASKSLPNEADLASVRSIWPTSERLPDETAVAVYDQVWFSSGVVGS</sequence>
<protein>
    <recommendedName>
        <fullName evidence="4">Protein-L-isoaspartate O-methyltransferase</fullName>
        <ecNumber evidence="3">2.1.1.77</ecNumber>
    </recommendedName>
    <alternativeName>
        <fullName evidence="11">L-isoaspartyl protein carboxyl methyltransferase</fullName>
    </alternativeName>
    <alternativeName>
        <fullName evidence="9">Protein L-isoaspartyl methyltransferase</fullName>
    </alternativeName>
    <alternativeName>
        <fullName evidence="10">Protein-beta-aspartate methyltransferase</fullName>
    </alternativeName>
</protein>
<evidence type="ECO:0000256" key="1">
    <source>
        <dbReference type="ARBA" id="ARBA00004496"/>
    </source>
</evidence>
<comment type="similarity">
    <text evidence="2">Belongs to the methyltransferase superfamily. L-isoaspartyl/D-aspartyl protein methyltransferase family.</text>
</comment>
<evidence type="ECO:0000256" key="9">
    <source>
        <dbReference type="ARBA" id="ARBA00030757"/>
    </source>
</evidence>
<dbReference type="GO" id="GO:0005737">
    <property type="term" value="C:cytoplasm"/>
    <property type="evidence" value="ECO:0007669"/>
    <property type="project" value="UniProtKB-SubCell"/>
</dbReference>
<evidence type="ECO:0000313" key="12">
    <source>
        <dbReference type="EMBL" id="SCY95116.1"/>
    </source>
</evidence>
<accession>A0A1G5K3J0</accession>
<comment type="subcellular location">
    <subcellularLocation>
        <location evidence="1">Cytoplasm</location>
    </subcellularLocation>
</comment>
<dbReference type="GO" id="GO:0032259">
    <property type="term" value="P:methylation"/>
    <property type="evidence" value="ECO:0007669"/>
    <property type="project" value="UniProtKB-KW"/>
</dbReference>
<dbReference type="EC" id="2.1.1.77" evidence="3"/>
<proteinExistence type="inferred from homology"/>
<evidence type="ECO:0000256" key="2">
    <source>
        <dbReference type="ARBA" id="ARBA00005369"/>
    </source>
</evidence>
<evidence type="ECO:0000256" key="7">
    <source>
        <dbReference type="ARBA" id="ARBA00022679"/>
    </source>
</evidence>
<dbReference type="Proteomes" id="UP000199569">
    <property type="component" value="Unassembled WGS sequence"/>
</dbReference>